<proteinExistence type="predicted"/>
<dbReference type="Proteomes" id="UP000016626">
    <property type="component" value="Unassembled WGS sequence"/>
</dbReference>
<name>U2Q6M3_LEPWF</name>
<organism evidence="1 2">
    <name type="scientific">Leptotrichia wadei (strain F0279)</name>
    <dbReference type="NCBI Taxonomy" id="888055"/>
    <lineage>
        <taxon>Bacteria</taxon>
        <taxon>Fusobacteriati</taxon>
        <taxon>Fusobacteriota</taxon>
        <taxon>Fusobacteriia</taxon>
        <taxon>Fusobacteriales</taxon>
        <taxon>Leptotrichiaceae</taxon>
        <taxon>Leptotrichia</taxon>
    </lineage>
</organism>
<dbReference type="EMBL" id="AWVM01000056">
    <property type="protein sequence ID" value="ERK51699.1"/>
    <property type="molecule type" value="Genomic_DNA"/>
</dbReference>
<sequence>MLAGNIKKLGGKMNELQLLESKGTMTSLEIAEITGKEHYNILADIRDEIKKLGEERAALIFQGGEYKDKNNQNRPMFIANIQGILQLGARYSADVRYKLIEKVTKKETVKTKEDIFESDLIDIEKDKIRLEKSKILKELSQNISNDKYKQTLEIYSANALYDEPILELPAVKKKSYTATEVGNKLGITSAKVGSIAKKHNLKTEEFGF</sequence>
<dbReference type="PATRIC" id="fig|888055.3.peg.1039"/>
<dbReference type="InterPro" id="IPR014054">
    <property type="entry name" value="Phage_regulatory_Rha"/>
</dbReference>
<dbReference type="Pfam" id="PF09669">
    <property type="entry name" value="Phage_pRha"/>
    <property type="match status" value="1"/>
</dbReference>
<evidence type="ECO:0000313" key="1">
    <source>
        <dbReference type="EMBL" id="ERK51699.1"/>
    </source>
</evidence>
<dbReference type="eggNOG" id="COG3646">
    <property type="taxonomic scope" value="Bacteria"/>
</dbReference>
<dbReference type="eggNOG" id="COG3617">
    <property type="taxonomic scope" value="Bacteria"/>
</dbReference>
<dbReference type="AlphaFoldDB" id="U2Q6M3"/>
<gene>
    <name evidence="1" type="ORF">HMPREF9015_01082</name>
</gene>
<accession>U2Q6M3</accession>
<comment type="caution">
    <text evidence="1">The sequence shown here is derived from an EMBL/GenBank/DDBJ whole genome shotgun (WGS) entry which is preliminary data.</text>
</comment>
<protein>
    <submittedName>
        <fullName evidence="1">Phage regulatory protein Rha</fullName>
    </submittedName>
</protein>
<evidence type="ECO:0000313" key="2">
    <source>
        <dbReference type="Proteomes" id="UP000016626"/>
    </source>
</evidence>
<dbReference type="HOGENOM" id="CLU_1319639_0_0_0"/>
<reference evidence="1 2" key="1">
    <citation type="submission" date="2013-06" db="EMBL/GenBank/DDBJ databases">
        <authorList>
            <person name="Weinstock G."/>
            <person name="Sodergren E."/>
            <person name="Lobos E.A."/>
            <person name="Fulton L."/>
            <person name="Fulton R."/>
            <person name="Courtney L."/>
            <person name="Fronick C."/>
            <person name="O'Laughlin M."/>
            <person name="Godfrey J."/>
            <person name="Wilson R.M."/>
            <person name="Miner T."/>
            <person name="Farmer C."/>
            <person name="Delehaunty K."/>
            <person name="Cordes M."/>
            <person name="Minx P."/>
            <person name="Tomlinson C."/>
            <person name="Chen J."/>
            <person name="Wollam A."/>
            <person name="Pepin K.H."/>
            <person name="Bhonagiri V."/>
            <person name="Zhang X."/>
            <person name="Warren W."/>
            <person name="Mitreva M."/>
            <person name="Mardis E.R."/>
            <person name="Wilson R.K."/>
        </authorList>
    </citation>
    <scope>NUCLEOTIDE SEQUENCE [LARGE SCALE GENOMIC DNA]</scope>
    <source>
        <strain evidence="1 2">F0279</strain>
    </source>
</reference>